<dbReference type="GO" id="GO:0015074">
    <property type="term" value="P:DNA integration"/>
    <property type="evidence" value="ECO:0007669"/>
    <property type="project" value="InterPro"/>
</dbReference>
<dbReference type="InterPro" id="IPR036397">
    <property type="entry name" value="RNaseH_sf"/>
</dbReference>
<dbReference type="GO" id="GO:0003676">
    <property type="term" value="F:nucleic acid binding"/>
    <property type="evidence" value="ECO:0007669"/>
    <property type="project" value="InterPro"/>
</dbReference>
<comment type="caution">
    <text evidence="3">The sequence shown here is derived from an EMBL/GenBank/DDBJ whole genome shotgun (WGS) entry which is preliminary data.</text>
</comment>
<feature type="domain" description="Integrase catalytic" evidence="2">
    <location>
        <begin position="175"/>
        <end position="342"/>
    </location>
</feature>
<accession>A0A480B3S5</accession>
<dbReference type="PANTHER" id="PTHR10948:SF23">
    <property type="entry name" value="TRANSPOSASE INSI FOR INSERTION SEQUENCE ELEMENT IS30A-RELATED"/>
    <property type="match status" value="1"/>
</dbReference>
<dbReference type="InterPro" id="IPR025246">
    <property type="entry name" value="IS30-like_HTH"/>
</dbReference>
<keyword evidence="1" id="KW-0233">DNA recombination</keyword>
<proteinExistence type="predicted"/>
<dbReference type="Proteomes" id="UP000300381">
    <property type="component" value="Unassembled WGS sequence"/>
</dbReference>
<dbReference type="GO" id="GO:0032196">
    <property type="term" value="P:transposition"/>
    <property type="evidence" value="ECO:0007669"/>
    <property type="project" value="TreeGrafter"/>
</dbReference>
<dbReference type="RefSeq" id="WP_137661303.1">
    <property type="nucleotide sequence ID" value="NZ_BJCQ01000060.1"/>
</dbReference>
<dbReference type="GO" id="GO:0006310">
    <property type="term" value="P:DNA recombination"/>
    <property type="evidence" value="ECO:0007669"/>
    <property type="project" value="UniProtKB-KW"/>
</dbReference>
<dbReference type="PANTHER" id="PTHR10948">
    <property type="entry name" value="TRANSPOSASE"/>
    <property type="match status" value="1"/>
</dbReference>
<organism evidence="3">
    <name type="scientific">Veillonella tobetsuensis</name>
    <dbReference type="NCBI Taxonomy" id="1110546"/>
    <lineage>
        <taxon>Bacteria</taxon>
        <taxon>Bacillati</taxon>
        <taxon>Bacillota</taxon>
        <taxon>Negativicutes</taxon>
        <taxon>Veillonellales</taxon>
        <taxon>Veillonellaceae</taxon>
        <taxon>Veillonella</taxon>
    </lineage>
</organism>
<sequence>MDHLHYTANEHRKGQHLTFECRVLIQTRLKDGWSPNRIAKEIGCAPNTVRNEIKRGTVSLYKGNILRYKATAGQDTYERNRQSCCRHYDFFEKSNFISFVEQKFFEEGWSLDACVGRALEDELFTRDQIVCTKTLYGYIDLGLLRIKNIDLPEKLRRSPKKTQVHKNKRILGRSIEERPASVNDRKEFGHWEADLVIGSKNNTDDALLTMIERKTREYWMIRIPGRDPNGVMNALSIIHSQFEEHWDDVFKTITTDNGSEFSTLSDLETLSKTLVYFAHPYTSCEKGSVERHNGLIRRFIPKGKRIDSYSDEQIAQVELWCNGLPRKLLGYRTPDELFEAELDRIYSCAT</sequence>
<evidence type="ECO:0000313" key="3">
    <source>
        <dbReference type="EMBL" id="GCL68174.1"/>
    </source>
</evidence>
<dbReference type="InterPro" id="IPR051917">
    <property type="entry name" value="Transposase-Integrase"/>
</dbReference>
<protein>
    <submittedName>
        <fullName evidence="3">IS30 family transposase</fullName>
    </submittedName>
</protein>
<dbReference type="NCBIfam" id="NF033563">
    <property type="entry name" value="transpos_IS30"/>
    <property type="match status" value="1"/>
</dbReference>
<dbReference type="SUPFAM" id="SSF53098">
    <property type="entry name" value="Ribonuclease H-like"/>
    <property type="match status" value="1"/>
</dbReference>
<gene>
    <name evidence="3" type="primary">orf19</name>
    <name evidence="3" type="ORF">PAGU1578_17950</name>
</gene>
<dbReference type="GO" id="GO:0005829">
    <property type="term" value="C:cytosol"/>
    <property type="evidence" value="ECO:0007669"/>
    <property type="project" value="TreeGrafter"/>
</dbReference>
<dbReference type="GO" id="GO:0004803">
    <property type="term" value="F:transposase activity"/>
    <property type="evidence" value="ECO:0007669"/>
    <property type="project" value="TreeGrafter"/>
</dbReference>
<dbReference type="InterPro" id="IPR012337">
    <property type="entry name" value="RNaseH-like_sf"/>
</dbReference>
<dbReference type="Pfam" id="PF13936">
    <property type="entry name" value="HTH_38"/>
    <property type="match status" value="1"/>
</dbReference>
<dbReference type="EMBL" id="BJCQ01000060">
    <property type="protein sequence ID" value="GCL68174.1"/>
    <property type="molecule type" value="Genomic_DNA"/>
</dbReference>
<reference evidence="3" key="1">
    <citation type="submission" date="2019-03" db="EMBL/GenBank/DDBJ databases">
        <title>Draft genome sequences of two Veillonella tobetsuensis clinical isolates from intraoperative bronchial fluids of elderly patients with pulmonary carcinoma.</title>
        <authorList>
            <person name="Akiyama T."/>
        </authorList>
    </citation>
    <scope>NUCLEOTIDE SEQUENCE [LARGE SCALE GENOMIC DNA]</scope>
    <source>
        <strain evidence="3">PAGU 1578</strain>
    </source>
</reference>
<dbReference type="PROSITE" id="PS50994">
    <property type="entry name" value="INTEGRASE"/>
    <property type="match status" value="1"/>
</dbReference>
<dbReference type="Gene3D" id="3.30.420.10">
    <property type="entry name" value="Ribonuclease H-like superfamily/Ribonuclease H"/>
    <property type="match status" value="1"/>
</dbReference>
<evidence type="ECO:0000256" key="1">
    <source>
        <dbReference type="ARBA" id="ARBA00023172"/>
    </source>
</evidence>
<dbReference type="AlphaFoldDB" id="A0A480B3S5"/>
<name>A0A480B3S5_9FIRM</name>
<dbReference type="InterPro" id="IPR001584">
    <property type="entry name" value="Integrase_cat-core"/>
</dbReference>
<dbReference type="InterPro" id="IPR053392">
    <property type="entry name" value="Transposase_IS30-like"/>
</dbReference>
<evidence type="ECO:0000259" key="2">
    <source>
        <dbReference type="PROSITE" id="PS50994"/>
    </source>
</evidence>